<dbReference type="AlphaFoldDB" id="A0A6M9PUC4"/>
<evidence type="ECO:0000313" key="2">
    <source>
        <dbReference type="Proteomes" id="UP000503312"/>
    </source>
</evidence>
<dbReference type="KEGG" id="ptrp:DCO17_02835"/>
<organism evidence="1 2">
    <name type="scientific">Polynucleobacter tropicus</name>
    <dbReference type="NCBI Taxonomy" id="1743174"/>
    <lineage>
        <taxon>Bacteria</taxon>
        <taxon>Pseudomonadati</taxon>
        <taxon>Pseudomonadota</taxon>
        <taxon>Betaproteobacteria</taxon>
        <taxon>Burkholderiales</taxon>
        <taxon>Burkholderiaceae</taxon>
        <taxon>Polynucleobacter</taxon>
    </lineage>
</organism>
<sequence length="282" mass="32697">MEQVLFDETVYKFYRLRHQYEDFQSFWHAKTNSGGVEVRLVDSLLANASKYPKDESLRAQLSEACLEIEKYWNKKFGSSPESLLIFSNIYSQAEEALIKSEAQAVDARQSDAHINTGARVETCMRNLYKYEIQIQQLKPIRFDDQTKIHFYLDGLNETLSSSYKYSGSVLKVLEQDSYIQNEDVTWGRWTLFRDSTGYSDVWIVKIQNGRAEVFSAVEKLNQDTYKLDESIRGIHFDSEIFKAIDKTQVTAFDNSEFNLSPPSYFQMLAMLNVTGEKPFESC</sequence>
<dbReference type="Proteomes" id="UP000503312">
    <property type="component" value="Chromosome"/>
</dbReference>
<name>A0A6M9PUC4_9BURK</name>
<accession>A0A6M9PUC4</accession>
<reference evidence="1 2" key="1">
    <citation type="submission" date="2018-04" db="EMBL/GenBank/DDBJ databases">
        <title>Polynucleobacter sp. UH21B genome.</title>
        <authorList>
            <person name="Hahn M.W."/>
        </authorList>
    </citation>
    <scope>NUCLEOTIDE SEQUENCE [LARGE SCALE GENOMIC DNA]</scope>
    <source>
        <strain evidence="1 2">MWH-UH21B</strain>
    </source>
</reference>
<keyword evidence="2" id="KW-1185">Reference proteome</keyword>
<gene>
    <name evidence="1" type="ORF">DCO17_02835</name>
</gene>
<protein>
    <submittedName>
        <fullName evidence="1">Uncharacterized protein</fullName>
    </submittedName>
</protein>
<dbReference type="EMBL" id="CP028942">
    <property type="protein sequence ID" value="QKM64259.1"/>
    <property type="molecule type" value="Genomic_DNA"/>
</dbReference>
<evidence type="ECO:0000313" key="1">
    <source>
        <dbReference type="EMBL" id="QKM64259.1"/>
    </source>
</evidence>
<proteinExistence type="predicted"/>